<dbReference type="RefSeq" id="WP_121034751.1">
    <property type="nucleotide sequence ID" value="NZ_RBXT01000001.1"/>
</dbReference>
<proteinExistence type="predicted"/>
<organism evidence="1 2">
    <name type="scientific">Terracoccus luteus</name>
    <dbReference type="NCBI Taxonomy" id="53356"/>
    <lineage>
        <taxon>Bacteria</taxon>
        <taxon>Bacillati</taxon>
        <taxon>Actinomycetota</taxon>
        <taxon>Actinomycetes</taxon>
        <taxon>Micrococcales</taxon>
        <taxon>Intrasporangiaceae</taxon>
        <taxon>Terracoccus</taxon>
    </lineage>
</organism>
<protein>
    <submittedName>
        <fullName evidence="1">Uncharacterized protein</fullName>
    </submittedName>
</protein>
<dbReference type="EMBL" id="RBXT01000001">
    <property type="protein sequence ID" value="RKT79948.1"/>
    <property type="molecule type" value="Genomic_DNA"/>
</dbReference>
<dbReference type="AlphaFoldDB" id="A0A495Y4T3"/>
<evidence type="ECO:0000313" key="2">
    <source>
        <dbReference type="Proteomes" id="UP000278440"/>
    </source>
</evidence>
<accession>A0A495Y4T3</accession>
<gene>
    <name evidence="1" type="ORF">DFJ68_3427</name>
</gene>
<reference evidence="1 2" key="1">
    <citation type="submission" date="2018-10" db="EMBL/GenBank/DDBJ databases">
        <title>Sequencing the genomes of 1000 actinobacteria strains.</title>
        <authorList>
            <person name="Klenk H.-P."/>
        </authorList>
    </citation>
    <scope>NUCLEOTIDE SEQUENCE [LARGE SCALE GENOMIC DNA]</scope>
    <source>
        <strain evidence="1 2">DSM 44267</strain>
    </source>
</reference>
<keyword evidence="2" id="KW-1185">Reference proteome</keyword>
<sequence length="129" mass="13243">MDLQILAASADVSDLVRVEAPGLSGWCVWPDAPAAGAVVDVELDVPGEVAWDDVEVDDDDAGGASDPGPTDGLTVRARVSDVDEHGVATLNLSAGGILLVDTVGERPPHVVGRAVTLHLNRVLAHPKAV</sequence>
<evidence type="ECO:0000313" key="1">
    <source>
        <dbReference type="EMBL" id="RKT79948.1"/>
    </source>
</evidence>
<comment type="caution">
    <text evidence="1">The sequence shown here is derived from an EMBL/GenBank/DDBJ whole genome shotgun (WGS) entry which is preliminary data.</text>
</comment>
<name>A0A495Y4T3_9MICO</name>
<dbReference type="Proteomes" id="UP000278440">
    <property type="component" value="Unassembled WGS sequence"/>
</dbReference>